<gene>
    <name evidence="2" type="ORF">ABIF29_000962</name>
</gene>
<organism evidence="2 3">
    <name type="scientific">Bradyrhizobium elkanii</name>
    <dbReference type="NCBI Taxonomy" id="29448"/>
    <lineage>
        <taxon>Bacteria</taxon>
        <taxon>Pseudomonadati</taxon>
        <taxon>Pseudomonadota</taxon>
        <taxon>Alphaproteobacteria</taxon>
        <taxon>Hyphomicrobiales</taxon>
        <taxon>Nitrobacteraceae</taxon>
        <taxon>Bradyrhizobium</taxon>
    </lineage>
</organism>
<evidence type="ECO:0000313" key="3">
    <source>
        <dbReference type="Proteomes" id="UP001565471"/>
    </source>
</evidence>
<keyword evidence="3" id="KW-1185">Reference proteome</keyword>
<dbReference type="Proteomes" id="UP001565471">
    <property type="component" value="Unassembled WGS sequence"/>
</dbReference>
<evidence type="ECO:0000256" key="1">
    <source>
        <dbReference type="SAM" id="MobiDB-lite"/>
    </source>
</evidence>
<feature type="region of interest" description="Disordered" evidence="1">
    <location>
        <begin position="104"/>
        <end position="124"/>
    </location>
</feature>
<proteinExistence type="predicted"/>
<reference evidence="2 3" key="1">
    <citation type="submission" date="2024-07" db="EMBL/GenBank/DDBJ databases">
        <title>Genomic Encyclopedia of Type Strains, Phase V (KMG-V): Genome sequencing to study the core and pangenomes of soil and plant-associated prokaryotes.</title>
        <authorList>
            <person name="Whitman W."/>
        </authorList>
    </citation>
    <scope>NUCLEOTIDE SEQUENCE [LARGE SCALE GENOMIC DNA]</scope>
    <source>
        <strain evidence="2 3">USDA 415</strain>
    </source>
</reference>
<evidence type="ECO:0000313" key="2">
    <source>
        <dbReference type="EMBL" id="MEY9314163.1"/>
    </source>
</evidence>
<name>A0ABV4ETL3_BRAEL</name>
<comment type="caution">
    <text evidence="2">The sequence shown here is derived from an EMBL/GenBank/DDBJ whole genome shotgun (WGS) entry which is preliminary data.</text>
</comment>
<protein>
    <submittedName>
        <fullName evidence="2">Uncharacterized protein</fullName>
    </submittedName>
</protein>
<dbReference type="EMBL" id="JBGBZA010000002">
    <property type="protein sequence ID" value="MEY9314163.1"/>
    <property type="molecule type" value="Genomic_DNA"/>
</dbReference>
<sequence length="124" mass="13973">MLSSRPKKGPSMHPAAKLQFARIVDEFARWRAIPEPERPPAPAWWWGPAFEMRDAAEPLPAAWSRRLRLPDGARFAEAALVLRQTLAGQDILPWPYDFSRKVASTDSDVRDLPVQPSDDSAFPP</sequence>
<accession>A0ABV4ETL3</accession>